<evidence type="ECO:0000256" key="1">
    <source>
        <dbReference type="ARBA" id="ARBA00008857"/>
    </source>
</evidence>
<dbReference type="GO" id="GO:0003677">
    <property type="term" value="F:DNA binding"/>
    <property type="evidence" value="ECO:0007669"/>
    <property type="project" value="UniProtKB-KW"/>
</dbReference>
<dbReference type="Pfam" id="PF22022">
    <property type="entry name" value="Phage_int_M"/>
    <property type="match status" value="1"/>
</dbReference>
<accession>A0A918PMF0</accession>
<evidence type="ECO:0000259" key="4">
    <source>
        <dbReference type="Pfam" id="PF13356"/>
    </source>
</evidence>
<feature type="domain" description="Phage integrase central" evidence="5">
    <location>
        <begin position="99"/>
        <end position="171"/>
    </location>
</feature>
<dbReference type="Gene3D" id="3.30.160.390">
    <property type="entry name" value="Integrase, DNA-binding domain"/>
    <property type="match status" value="1"/>
</dbReference>
<dbReference type="Proteomes" id="UP000648075">
    <property type="component" value="Unassembled WGS sequence"/>
</dbReference>
<dbReference type="InterPro" id="IPR010998">
    <property type="entry name" value="Integrase_recombinase_N"/>
</dbReference>
<dbReference type="EMBL" id="BMZA01000019">
    <property type="protein sequence ID" value="GGZ14799.1"/>
    <property type="molecule type" value="Genomic_DNA"/>
</dbReference>
<evidence type="ECO:0000256" key="3">
    <source>
        <dbReference type="ARBA" id="ARBA00023125"/>
    </source>
</evidence>
<dbReference type="GO" id="GO:0015074">
    <property type="term" value="P:DNA integration"/>
    <property type="evidence" value="ECO:0007669"/>
    <property type="project" value="UniProtKB-KW"/>
</dbReference>
<keyword evidence="2" id="KW-0229">DNA integration</keyword>
<dbReference type="InterPro" id="IPR050808">
    <property type="entry name" value="Phage_Integrase"/>
</dbReference>
<sequence>MLNDARIRAAKPGPKAYKLADAHQLYLYVSPQGSKLWRMKFKFDGKEKTLSLGPYPLITLVAAREKRDDARRLLAEGLDPTVQKKLKIKANVEASRNTFEKIAREWHEANSHQWAKRHAADVLRSFERDVFPSLSSLPIAAITPPKVLETLRAIEARATASEISARCRTIVSVLQKGRTRPTPLPCSGQIAPKV</sequence>
<keyword evidence="7" id="KW-1185">Reference proteome</keyword>
<evidence type="ECO:0000313" key="7">
    <source>
        <dbReference type="Proteomes" id="UP000648075"/>
    </source>
</evidence>
<dbReference type="InterPro" id="IPR025166">
    <property type="entry name" value="Integrase_DNA_bind_dom"/>
</dbReference>
<dbReference type="Pfam" id="PF13356">
    <property type="entry name" value="Arm-DNA-bind_3"/>
    <property type="match status" value="1"/>
</dbReference>
<name>A0A918PMF0_9SPHN</name>
<comment type="caution">
    <text evidence="6">The sequence shown here is derived from an EMBL/GenBank/DDBJ whole genome shotgun (WGS) entry which is preliminary data.</text>
</comment>
<evidence type="ECO:0008006" key="8">
    <source>
        <dbReference type="Google" id="ProtNLM"/>
    </source>
</evidence>
<gene>
    <name evidence="6" type="ORF">GCM10011614_32200</name>
</gene>
<reference evidence="6" key="2">
    <citation type="submission" date="2020-09" db="EMBL/GenBank/DDBJ databases">
        <authorList>
            <person name="Sun Q."/>
            <person name="Kim S."/>
        </authorList>
    </citation>
    <scope>NUCLEOTIDE SEQUENCE</scope>
    <source>
        <strain evidence="6">KCTC 32255</strain>
    </source>
</reference>
<organism evidence="6 7">
    <name type="scientific">Novosphingobium colocasiae</name>
    <dbReference type="NCBI Taxonomy" id="1256513"/>
    <lineage>
        <taxon>Bacteria</taxon>
        <taxon>Pseudomonadati</taxon>
        <taxon>Pseudomonadota</taxon>
        <taxon>Alphaproteobacteria</taxon>
        <taxon>Sphingomonadales</taxon>
        <taxon>Sphingomonadaceae</taxon>
        <taxon>Novosphingobium</taxon>
    </lineage>
</organism>
<dbReference type="SUPFAM" id="SSF56349">
    <property type="entry name" value="DNA breaking-rejoining enzymes"/>
    <property type="match status" value="1"/>
</dbReference>
<dbReference type="PANTHER" id="PTHR30629">
    <property type="entry name" value="PROPHAGE INTEGRASE"/>
    <property type="match status" value="1"/>
</dbReference>
<dbReference type="InterPro" id="IPR038488">
    <property type="entry name" value="Integrase_DNA-bd_sf"/>
</dbReference>
<evidence type="ECO:0000259" key="5">
    <source>
        <dbReference type="Pfam" id="PF22022"/>
    </source>
</evidence>
<keyword evidence="3" id="KW-0238">DNA-binding</keyword>
<reference evidence="6" key="1">
    <citation type="journal article" date="2014" name="Int. J. Syst. Evol. Microbiol.">
        <title>Complete genome sequence of Corynebacterium casei LMG S-19264T (=DSM 44701T), isolated from a smear-ripened cheese.</title>
        <authorList>
            <consortium name="US DOE Joint Genome Institute (JGI-PGF)"/>
            <person name="Walter F."/>
            <person name="Albersmeier A."/>
            <person name="Kalinowski J."/>
            <person name="Ruckert C."/>
        </authorList>
    </citation>
    <scope>NUCLEOTIDE SEQUENCE</scope>
    <source>
        <strain evidence="6">KCTC 32255</strain>
    </source>
</reference>
<feature type="domain" description="Integrase DNA-binding" evidence="4">
    <location>
        <begin position="2"/>
        <end position="85"/>
    </location>
</feature>
<protein>
    <recommendedName>
        <fullName evidence="8">Integrase DNA-binding domain-containing protein</fullName>
    </recommendedName>
</protein>
<dbReference type="RefSeq" id="WP_189622320.1">
    <property type="nucleotide sequence ID" value="NZ_BMZA01000019.1"/>
</dbReference>
<dbReference type="AlphaFoldDB" id="A0A918PMF0"/>
<dbReference type="Gene3D" id="1.10.150.130">
    <property type="match status" value="1"/>
</dbReference>
<evidence type="ECO:0000313" key="6">
    <source>
        <dbReference type="EMBL" id="GGZ14799.1"/>
    </source>
</evidence>
<dbReference type="InterPro" id="IPR011010">
    <property type="entry name" value="DNA_brk_join_enz"/>
</dbReference>
<dbReference type="PANTHER" id="PTHR30629:SF2">
    <property type="entry name" value="PROPHAGE INTEGRASE INTS-RELATED"/>
    <property type="match status" value="1"/>
</dbReference>
<comment type="similarity">
    <text evidence="1">Belongs to the 'phage' integrase family.</text>
</comment>
<dbReference type="InterPro" id="IPR053876">
    <property type="entry name" value="Phage_int_M"/>
</dbReference>
<evidence type="ECO:0000256" key="2">
    <source>
        <dbReference type="ARBA" id="ARBA00022908"/>
    </source>
</evidence>
<proteinExistence type="inferred from homology"/>